<dbReference type="EMBL" id="MRVG01000002">
    <property type="protein sequence ID" value="PMB72048.1"/>
    <property type="molecule type" value="Genomic_DNA"/>
</dbReference>
<organism evidence="2 3">
    <name type="scientific">Beauveria bassiana</name>
    <name type="common">White muscardine disease fungus</name>
    <name type="synonym">Tritirachium shiotae</name>
    <dbReference type="NCBI Taxonomy" id="176275"/>
    <lineage>
        <taxon>Eukaryota</taxon>
        <taxon>Fungi</taxon>
        <taxon>Dikarya</taxon>
        <taxon>Ascomycota</taxon>
        <taxon>Pezizomycotina</taxon>
        <taxon>Sordariomycetes</taxon>
        <taxon>Hypocreomycetidae</taxon>
        <taxon>Hypocreales</taxon>
        <taxon>Cordycipitaceae</taxon>
        <taxon>Beauveria</taxon>
    </lineage>
</organism>
<dbReference type="AlphaFoldDB" id="A0A2N6NXR7"/>
<comment type="caution">
    <text evidence="2">The sequence shown here is derived from an EMBL/GenBank/DDBJ whole genome shotgun (WGS) entry which is preliminary data.</text>
</comment>
<accession>A0A2N6NXR7</accession>
<reference evidence="2 3" key="1">
    <citation type="journal article" date="2016" name="Appl. Microbiol. Biotechnol.">
        <title>Characterization of T-DNA insertion mutants with decreased virulence in the entomopathogenic fungus Beauveria bassiana JEF-007.</title>
        <authorList>
            <person name="Kim S."/>
            <person name="Lee S.J."/>
            <person name="Nai Y.S."/>
            <person name="Yu J.S."/>
            <person name="Lee M.R."/>
            <person name="Yang Y.T."/>
            <person name="Kim J.S."/>
        </authorList>
    </citation>
    <scope>NUCLEOTIDE SEQUENCE [LARGE SCALE GENOMIC DNA]</scope>
    <source>
        <strain evidence="2 3">JEF-007</strain>
    </source>
</reference>
<feature type="region of interest" description="Disordered" evidence="1">
    <location>
        <begin position="201"/>
        <end position="234"/>
    </location>
</feature>
<evidence type="ECO:0000256" key="1">
    <source>
        <dbReference type="SAM" id="MobiDB-lite"/>
    </source>
</evidence>
<protein>
    <submittedName>
        <fullName evidence="2">Uncharacterized protein</fullName>
    </submittedName>
</protein>
<dbReference type="Proteomes" id="UP000235728">
    <property type="component" value="Unassembled WGS sequence"/>
</dbReference>
<proteinExistence type="predicted"/>
<gene>
    <name evidence="2" type="ORF">BM221_002148</name>
</gene>
<evidence type="ECO:0000313" key="2">
    <source>
        <dbReference type="EMBL" id="PMB72048.1"/>
    </source>
</evidence>
<name>A0A2N6NXR7_BEABA</name>
<sequence length="269" mass="29922">MPVDKSGALMIVADDQDSWMQAYQALGRGGRVIRHKKLPSKPSKSFRFLAWSAGMPSKSTYLRKTSDVLPENTWYDGTHMRYQESNPRFRWLARGRHSRGDDDDDDDDCCGGGAHAPGGTCCADCANHSLPWGGQPPLVPLAPLAGYPQPEYLQAGCYPQPEYLQAGYPQPEYAQAEYANPYDSCGQYMPASQPCQEVQWAQPGPARPAPYDRRGRRFTPMASPPPNDESNNWIWRDGPIGPVRYSRQLAMPICDESGMSPGVEQYRCG</sequence>
<evidence type="ECO:0000313" key="3">
    <source>
        <dbReference type="Proteomes" id="UP000235728"/>
    </source>
</evidence>